<dbReference type="Proteomes" id="UP000054988">
    <property type="component" value="Unassembled WGS sequence"/>
</dbReference>
<evidence type="ECO:0008006" key="3">
    <source>
        <dbReference type="Google" id="ProtNLM"/>
    </source>
</evidence>
<evidence type="ECO:0000313" key="1">
    <source>
        <dbReference type="EMBL" id="KTB32601.1"/>
    </source>
</evidence>
<protein>
    <recommendedName>
        <fullName evidence="3">Gfo/Idh/MocA-like oxidoreductase C-terminal domain-containing protein</fullName>
    </recommendedName>
</protein>
<dbReference type="Gene3D" id="3.30.360.10">
    <property type="entry name" value="Dihydrodipicolinate Reductase, domain 2"/>
    <property type="match status" value="1"/>
</dbReference>
<reference evidence="1 2" key="1">
    <citation type="submission" date="2015-12" db="EMBL/GenBank/DDBJ databases">
        <title>Draft genome sequence of Moniliophthora roreri, the causal agent of frosty pod rot of cacao.</title>
        <authorList>
            <person name="Aime M.C."/>
            <person name="Diaz-Valderrama J.R."/>
            <person name="Kijpornyongpan T."/>
            <person name="Phillips-Mora W."/>
        </authorList>
    </citation>
    <scope>NUCLEOTIDE SEQUENCE [LARGE SCALE GENOMIC DNA]</scope>
    <source>
        <strain evidence="1 2">MCA 2952</strain>
    </source>
</reference>
<sequence length="108" mass="11742">MVPPKSPSLGSGVGPLGLVWTIDGEKGNITLESDLPLLHIVAPRLFLNGEQILIEEDGSMIANVGRAWEEFAKGEGKGDYPNFEDALRLRRLLDAISKSSTEGRRVDL</sequence>
<dbReference type="EMBL" id="LATX01002210">
    <property type="protein sequence ID" value="KTB32601.1"/>
    <property type="molecule type" value="Genomic_DNA"/>
</dbReference>
<accession>A0A0W0F8F4</accession>
<comment type="caution">
    <text evidence="1">The sequence shown here is derived from an EMBL/GenBank/DDBJ whole genome shotgun (WGS) entry which is preliminary data.</text>
</comment>
<organism evidence="1 2">
    <name type="scientific">Moniliophthora roreri</name>
    <name type="common">Frosty pod rot fungus</name>
    <name type="synonym">Monilia roreri</name>
    <dbReference type="NCBI Taxonomy" id="221103"/>
    <lineage>
        <taxon>Eukaryota</taxon>
        <taxon>Fungi</taxon>
        <taxon>Dikarya</taxon>
        <taxon>Basidiomycota</taxon>
        <taxon>Agaricomycotina</taxon>
        <taxon>Agaricomycetes</taxon>
        <taxon>Agaricomycetidae</taxon>
        <taxon>Agaricales</taxon>
        <taxon>Marasmiineae</taxon>
        <taxon>Marasmiaceae</taxon>
        <taxon>Moniliophthora</taxon>
    </lineage>
</organism>
<evidence type="ECO:0000313" key="2">
    <source>
        <dbReference type="Proteomes" id="UP000054988"/>
    </source>
</evidence>
<dbReference type="AlphaFoldDB" id="A0A0W0F8F4"/>
<proteinExistence type="predicted"/>
<gene>
    <name evidence="1" type="ORF">WG66_14830</name>
</gene>
<name>A0A0W0F8F4_MONRR</name>